<name>V5GIU5_KALBG</name>
<dbReference type="Proteomes" id="UP000019377">
    <property type="component" value="Unassembled WGS sequence"/>
</dbReference>
<dbReference type="HOGENOM" id="CLU_2777010_0_0_1"/>
<accession>V5GIU5</accession>
<organism evidence="1 2">
    <name type="scientific">Kalmanozyma brasiliensis (strain GHG001)</name>
    <name type="common">Yeast</name>
    <name type="synonym">Pseudozyma brasiliensis</name>
    <dbReference type="NCBI Taxonomy" id="1365824"/>
    <lineage>
        <taxon>Eukaryota</taxon>
        <taxon>Fungi</taxon>
        <taxon>Dikarya</taxon>
        <taxon>Basidiomycota</taxon>
        <taxon>Ustilaginomycotina</taxon>
        <taxon>Ustilaginomycetes</taxon>
        <taxon>Ustilaginales</taxon>
        <taxon>Ustilaginaceae</taxon>
        <taxon>Kalmanozyma</taxon>
    </lineage>
</organism>
<evidence type="ECO:0000313" key="2">
    <source>
        <dbReference type="Proteomes" id="UP000019377"/>
    </source>
</evidence>
<keyword evidence="2" id="KW-1185">Reference proteome</keyword>
<dbReference type="InterPro" id="IPR035382">
    <property type="entry name" value="MFA1"/>
</dbReference>
<protein>
    <submittedName>
        <fullName evidence="1">Uncharacterized protein</fullName>
    </submittedName>
</protein>
<reference evidence="2" key="1">
    <citation type="journal article" date="2013" name="Genome Announc.">
        <title>Draft genome sequence of Pseudozyma brasiliensis sp. nov. strain GHG001, a high producer of endo-1,4-xylanase isolated from an insect pest of sugarcane.</title>
        <authorList>
            <person name="Oliveira J.V.D.C."/>
            <person name="dos Santos R.A.C."/>
            <person name="Borges T.A."/>
            <person name="Riano-Pachon D.M."/>
            <person name="Goldman G.H."/>
        </authorList>
    </citation>
    <scope>NUCLEOTIDE SEQUENCE [LARGE SCALE GENOMIC DNA]</scope>
    <source>
        <strain evidence="2">GHG001</strain>
    </source>
</reference>
<dbReference type="EMBL" id="KI545884">
    <property type="protein sequence ID" value="EST05907.1"/>
    <property type="molecule type" value="Genomic_DNA"/>
</dbReference>
<proteinExistence type="predicted"/>
<evidence type="ECO:0000313" key="1">
    <source>
        <dbReference type="EMBL" id="EST05907.1"/>
    </source>
</evidence>
<gene>
    <name evidence="1" type="ORF">PSEUBRA_SCAF4g05050</name>
</gene>
<dbReference type="AlphaFoldDB" id="V5GIU5"/>
<sequence>MFAIFAQTAQTSAAETQEAPVNAGALALLPKMAESNPSTQFALLEFEIEDLVSNKVVTCDWCDAMIGKF</sequence>
<dbReference type="Pfam" id="PF17445">
    <property type="entry name" value="Mfa1"/>
    <property type="match status" value="1"/>
</dbReference>